<evidence type="ECO:0000313" key="1">
    <source>
        <dbReference type="EMBL" id="CAL1383423.1"/>
    </source>
</evidence>
<dbReference type="AlphaFoldDB" id="A0AAV2ECW1"/>
<keyword evidence="2" id="KW-1185">Reference proteome</keyword>
<reference evidence="1 2" key="1">
    <citation type="submission" date="2024-04" db="EMBL/GenBank/DDBJ databases">
        <authorList>
            <person name="Fracassetti M."/>
        </authorList>
    </citation>
    <scope>NUCLEOTIDE SEQUENCE [LARGE SCALE GENOMIC DNA]</scope>
</reference>
<evidence type="ECO:0000313" key="2">
    <source>
        <dbReference type="Proteomes" id="UP001497516"/>
    </source>
</evidence>
<dbReference type="Proteomes" id="UP001497516">
    <property type="component" value="Chromosome 4"/>
</dbReference>
<organism evidence="1 2">
    <name type="scientific">Linum trigynum</name>
    <dbReference type="NCBI Taxonomy" id="586398"/>
    <lineage>
        <taxon>Eukaryota</taxon>
        <taxon>Viridiplantae</taxon>
        <taxon>Streptophyta</taxon>
        <taxon>Embryophyta</taxon>
        <taxon>Tracheophyta</taxon>
        <taxon>Spermatophyta</taxon>
        <taxon>Magnoliopsida</taxon>
        <taxon>eudicotyledons</taxon>
        <taxon>Gunneridae</taxon>
        <taxon>Pentapetalae</taxon>
        <taxon>rosids</taxon>
        <taxon>fabids</taxon>
        <taxon>Malpighiales</taxon>
        <taxon>Linaceae</taxon>
        <taxon>Linum</taxon>
    </lineage>
</organism>
<protein>
    <submittedName>
        <fullName evidence="1">Uncharacterized protein</fullName>
    </submittedName>
</protein>
<accession>A0AAV2ECW1</accession>
<name>A0AAV2ECW1_9ROSI</name>
<sequence length="151" mass="17532">MKKAALEHITHYFLEHVPEQFKSTLMWLHGLLLGESTCLDWILFSQIGIEDAICSKVQKLESLKLLSIQEHIYRVLVLEFISTLTIQDMRGAADLEDDIQFQLGGEYRHMSIREFTRGMDIYPASFIDSPNDFATLTRESDFLCFKAFYES</sequence>
<proteinExistence type="predicted"/>
<dbReference type="EMBL" id="OZ034817">
    <property type="protein sequence ID" value="CAL1383423.1"/>
    <property type="molecule type" value="Genomic_DNA"/>
</dbReference>
<gene>
    <name evidence="1" type="ORF">LTRI10_LOCUS24700</name>
</gene>